<dbReference type="InterPro" id="IPR006015">
    <property type="entry name" value="Universal_stress_UspA"/>
</dbReference>
<comment type="caution">
    <text evidence="3">The sequence shown here is derived from an EMBL/GenBank/DDBJ whole genome shotgun (WGS) entry which is preliminary data.</text>
</comment>
<name>A0ABX0UHQ9_9BACT</name>
<dbReference type="RefSeq" id="WP_167269111.1">
    <property type="nucleotide sequence ID" value="NZ_JAASQJ010000002.1"/>
</dbReference>
<evidence type="ECO:0000259" key="2">
    <source>
        <dbReference type="Pfam" id="PF00582"/>
    </source>
</evidence>
<dbReference type="SUPFAM" id="SSF52402">
    <property type="entry name" value="Adenine nucleotide alpha hydrolases-like"/>
    <property type="match status" value="2"/>
</dbReference>
<evidence type="ECO:0000256" key="1">
    <source>
        <dbReference type="ARBA" id="ARBA00008791"/>
    </source>
</evidence>
<dbReference type="PANTHER" id="PTHR46268">
    <property type="entry name" value="STRESS RESPONSE PROTEIN NHAX"/>
    <property type="match status" value="1"/>
</dbReference>
<feature type="domain" description="UspA" evidence="2">
    <location>
        <begin position="205"/>
        <end position="261"/>
    </location>
</feature>
<reference evidence="3 4" key="1">
    <citation type="submission" date="2020-03" db="EMBL/GenBank/DDBJ databases">
        <title>Genomic Encyclopedia of Type Strains, Phase IV (KMG-IV): sequencing the most valuable type-strain genomes for metagenomic binning, comparative biology and taxonomic classification.</title>
        <authorList>
            <person name="Goeker M."/>
        </authorList>
    </citation>
    <scope>NUCLEOTIDE SEQUENCE [LARGE SCALE GENOMIC DNA]</scope>
    <source>
        <strain evidence="3 4">DSM 102865</strain>
    </source>
</reference>
<sequence>MKRILVPCDFSLSSEKAINFAIDLTDTAQDELFLVNVINDINDSKFSTKQDANLKELGRKLIKLTYVRKPGVLIHHKILSGRFLTSILSFIETDKIDLVVMGTHGSRGWGEYFMGSNIEKVVRTSPVPVFAVRGDQNRKSIHDIVFPCNLKLDQSEVLSKVKELQKTFHSRLHLLRIHRGKSLNDITLIDKLKEYATHYQLSNYTITVVNDANVKDGILHFAREINADMIAMVTHGKRNLKHLFTESTTADIVNHANILVWTYSS</sequence>
<dbReference type="PRINTS" id="PR01438">
    <property type="entry name" value="UNVRSLSTRESS"/>
</dbReference>
<protein>
    <submittedName>
        <fullName evidence="3">Nucleotide-binding universal stress UspA family protein</fullName>
    </submittedName>
</protein>
<feature type="domain" description="UspA" evidence="2">
    <location>
        <begin position="1"/>
        <end position="133"/>
    </location>
</feature>
<dbReference type="Gene3D" id="3.40.50.620">
    <property type="entry name" value="HUPs"/>
    <property type="match status" value="2"/>
</dbReference>
<dbReference type="PANTHER" id="PTHR46268:SF6">
    <property type="entry name" value="UNIVERSAL STRESS PROTEIN UP12"/>
    <property type="match status" value="1"/>
</dbReference>
<dbReference type="EMBL" id="JAASQJ010000002">
    <property type="protein sequence ID" value="NIJ52562.1"/>
    <property type="molecule type" value="Genomic_DNA"/>
</dbReference>
<accession>A0ABX0UHQ9</accession>
<proteinExistence type="inferred from homology"/>
<gene>
    <name evidence="3" type="ORF">FHS68_001732</name>
</gene>
<dbReference type="InterPro" id="IPR006016">
    <property type="entry name" value="UspA"/>
</dbReference>
<dbReference type="CDD" id="cd00293">
    <property type="entry name" value="USP-like"/>
    <property type="match status" value="2"/>
</dbReference>
<keyword evidence="4" id="KW-1185">Reference proteome</keyword>
<evidence type="ECO:0000313" key="3">
    <source>
        <dbReference type="EMBL" id="NIJ52562.1"/>
    </source>
</evidence>
<dbReference type="Proteomes" id="UP001179181">
    <property type="component" value="Unassembled WGS sequence"/>
</dbReference>
<organism evidence="3 4">
    <name type="scientific">Dyadobacter arcticus</name>
    <dbReference type="NCBI Taxonomy" id="1078754"/>
    <lineage>
        <taxon>Bacteria</taxon>
        <taxon>Pseudomonadati</taxon>
        <taxon>Bacteroidota</taxon>
        <taxon>Cytophagia</taxon>
        <taxon>Cytophagales</taxon>
        <taxon>Spirosomataceae</taxon>
        <taxon>Dyadobacter</taxon>
    </lineage>
</organism>
<evidence type="ECO:0000313" key="4">
    <source>
        <dbReference type="Proteomes" id="UP001179181"/>
    </source>
</evidence>
<comment type="similarity">
    <text evidence="1">Belongs to the universal stress protein A family.</text>
</comment>
<dbReference type="InterPro" id="IPR014729">
    <property type="entry name" value="Rossmann-like_a/b/a_fold"/>
</dbReference>
<dbReference type="Pfam" id="PF00582">
    <property type="entry name" value="Usp"/>
    <property type="match status" value="2"/>
</dbReference>